<dbReference type="PANTHER" id="PTHR11496">
    <property type="entry name" value="ALCOHOL DEHYDROGENASE"/>
    <property type="match status" value="1"/>
</dbReference>
<evidence type="ECO:0000259" key="2">
    <source>
        <dbReference type="Pfam" id="PF00465"/>
    </source>
</evidence>
<comment type="caution">
    <text evidence="4">The sequence shown here is derived from an EMBL/GenBank/DDBJ whole genome shotgun (WGS) entry which is preliminary data.</text>
</comment>
<dbReference type="GO" id="GO:0046872">
    <property type="term" value="F:metal ion binding"/>
    <property type="evidence" value="ECO:0007669"/>
    <property type="project" value="InterPro"/>
</dbReference>
<dbReference type="InterPro" id="IPR056798">
    <property type="entry name" value="ADH_Fe_C"/>
</dbReference>
<evidence type="ECO:0000313" key="5">
    <source>
        <dbReference type="Proteomes" id="UP000470082"/>
    </source>
</evidence>
<dbReference type="Pfam" id="PF00465">
    <property type="entry name" value="Fe-ADH"/>
    <property type="match status" value="1"/>
</dbReference>
<sequence length="352" mass="39484">MKFYMPVSYYLEENCIKNHKKEILECGKKPLIVTGKHSSKLNGSLYDLISILEDYVLFDQVNENPTVNLCEKGARMGLEQKVDYVIGLGGGSSMDAAKAIALLIKNPDENKDCFYQKKELSHLDVICIPTTCGTGSEVTSKAVLSRPELHEKGSISHDIWPKYAFVDETYLTSASDSLIVSTAVDALAHLIESHLNKNKNSFSLMCTTYGLSLFKEMKEELIHKEFNYKKLMMTSSIAGLAIAQTGTSIPHAMSYDLTNYFHISHGLACGYYLVSFVEVVMKKSQEGKEILSLLGFSDFDEFRNWMESLIGKPGLNQKEFLIELMNQKKAKWSTACVNITKEDICFIVHSSL</sequence>
<dbReference type="Pfam" id="PF25137">
    <property type="entry name" value="ADH_Fe_C"/>
    <property type="match status" value="1"/>
</dbReference>
<keyword evidence="5" id="KW-1185">Reference proteome</keyword>
<protein>
    <submittedName>
        <fullName evidence="4">Iron-containing alcohol dehydrogenase</fullName>
    </submittedName>
</protein>
<evidence type="ECO:0000313" key="4">
    <source>
        <dbReference type="EMBL" id="MSS01763.1"/>
    </source>
</evidence>
<feature type="domain" description="Fe-containing alcohol dehydrogenase-like C-terminal" evidence="3">
    <location>
        <begin position="180"/>
        <end position="296"/>
    </location>
</feature>
<dbReference type="AlphaFoldDB" id="A0A7X2N496"/>
<name>A0A7X2N496_9FIRM</name>
<dbReference type="InterPro" id="IPR039697">
    <property type="entry name" value="Alcohol_dehydrogenase_Fe"/>
</dbReference>
<dbReference type="EMBL" id="VUMM01000012">
    <property type="protein sequence ID" value="MSS01763.1"/>
    <property type="molecule type" value="Genomic_DNA"/>
</dbReference>
<keyword evidence="1" id="KW-0560">Oxidoreductase</keyword>
<dbReference type="Proteomes" id="UP000470082">
    <property type="component" value="Unassembled WGS sequence"/>
</dbReference>
<dbReference type="PANTHER" id="PTHR11496:SF103">
    <property type="entry name" value="DEHYDROGENASE, PUTATIVE-RELATED"/>
    <property type="match status" value="1"/>
</dbReference>
<dbReference type="Gene3D" id="3.40.50.1970">
    <property type="match status" value="1"/>
</dbReference>
<reference evidence="4 5" key="1">
    <citation type="submission" date="2019-08" db="EMBL/GenBank/DDBJ databases">
        <title>In-depth cultivation of the pig gut microbiome towards novel bacterial diversity and tailored functional studies.</title>
        <authorList>
            <person name="Wylensek D."/>
            <person name="Hitch T.C.A."/>
            <person name="Clavel T."/>
        </authorList>
    </citation>
    <scope>NUCLEOTIDE SEQUENCE [LARGE SCALE GENOMIC DNA]</scope>
    <source>
        <strain evidence="4 5">LKV-178-WT-2G</strain>
    </source>
</reference>
<proteinExistence type="predicted"/>
<feature type="domain" description="Alcohol dehydrogenase iron-type/glycerol dehydrogenase GldA" evidence="2">
    <location>
        <begin position="6"/>
        <end position="167"/>
    </location>
</feature>
<dbReference type="Gene3D" id="1.20.1090.10">
    <property type="entry name" value="Dehydroquinate synthase-like - alpha domain"/>
    <property type="match status" value="1"/>
</dbReference>
<dbReference type="SUPFAM" id="SSF56796">
    <property type="entry name" value="Dehydroquinate synthase-like"/>
    <property type="match status" value="1"/>
</dbReference>
<organism evidence="4 5">
    <name type="scientific">Floccifex porci</name>
    <dbReference type="NCBI Taxonomy" id="2606629"/>
    <lineage>
        <taxon>Bacteria</taxon>
        <taxon>Bacillati</taxon>
        <taxon>Bacillota</taxon>
        <taxon>Erysipelotrichia</taxon>
        <taxon>Erysipelotrichales</taxon>
        <taxon>Erysipelotrichaceae</taxon>
        <taxon>Floccifex</taxon>
    </lineage>
</organism>
<accession>A0A7X2N496</accession>
<dbReference type="FunFam" id="3.40.50.1970:FF:000003">
    <property type="entry name" value="Alcohol dehydrogenase, iron-containing"/>
    <property type="match status" value="1"/>
</dbReference>
<dbReference type="GO" id="GO:0004022">
    <property type="term" value="F:alcohol dehydrogenase (NAD+) activity"/>
    <property type="evidence" value="ECO:0007669"/>
    <property type="project" value="TreeGrafter"/>
</dbReference>
<evidence type="ECO:0000256" key="1">
    <source>
        <dbReference type="ARBA" id="ARBA00023002"/>
    </source>
</evidence>
<dbReference type="CDD" id="cd08181">
    <property type="entry name" value="PPD-like"/>
    <property type="match status" value="1"/>
</dbReference>
<dbReference type="InterPro" id="IPR001670">
    <property type="entry name" value="ADH_Fe/GldA"/>
</dbReference>
<dbReference type="RefSeq" id="WP_154460340.1">
    <property type="nucleotide sequence ID" value="NZ_VUMM01000012.1"/>
</dbReference>
<gene>
    <name evidence="4" type="ORF">FYJ50_06590</name>
</gene>
<evidence type="ECO:0000259" key="3">
    <source>
        <dbReference type="Pfam" id="PF25137"/>
    </source>
</evidence>